<dbReference type="InterPro" id="IPR045621">
    <property type="entry name" value="BPD_transp_1_N"/>
</dbReference>
<comment type="caution">
    <text evidence="9">The sequence shown here is derived from an EMBL/GenBank/DDBJ whole genome shotgun (WGS) entry which is preliminary data.</text>
</comment>
<organism evidence="9 10">
    <name type="scientific">Actinomadura vinacea</name>
    <dbReference type="NCBI Taxonomy" id="115336"/>
    <lineage>
        <taxon>Bacteria</taxon>
        <taxon>Bacillati</taxon>
        <taxon>Actinomycetota</taxon>
        <taxon>Actinomycetes</taxon>
        <taxon>Streptosporangiales</taxon>
        <taxon>Thermomonosporaceae</taxon>
        <taxon>Actinomadura</taxon>
    </lineage>
</organism>
<feature type="transmembrane region" description="Helical" evidence="7">
    <location>
        <begin position="311"/>
        <end position="334"/>
    </location>
</feature>
<dbReference type="RefSeq" id="WP_344587379.1">
    <property type="nucleotide sequence ID" value="NZ_BAAARW010000003.1"/>
</dbReference>
<gene>
    <name evidence="9" type="ORF">GCM10010191_11040</name>
</gene>
<comment type="subcellular location">
    <subcellularLocation>
        <location evidence="1 7">Cell membrane</location>
        <topology evidence="1 7">Multi-pass membrane protein</topology>
    </subcellularLocation>
</comment>
<accession>A0ABN3IHJ1</accession>
<keyword evidence="3" id="KW-1003">Cell membrane</keyword>
<dbReference type="SUPFAM" id="SSF161098">
    <property type="entry name" value="MetI-like"/>
    <property type="match status" value="1"/>
</dbReference>
<sequence>MHATGQAVPPSRGMAAGLGRRLGGLPPLIPFLARRVLRGIFVLFILSIVAFGLVRMLPGTPADILAGPYSDAATRARIVEDLGLDLPLTEQYLVWLGNMFQGDFGFSVFNGLPVLELIMQRLPNTLELALAATIVSILWGVPAGAGAALGQGRAFDRIARGGAFLGLATPVFVFGIGLILLVSTILPSWPSVGFVPLTDDVWRNLQGLLLPALALGLPLGATLCRFMRTSMIEVYEQDYLRTALATGASRLQATLRHGLRNASGPVVTVAGLQMAGLVGNAILIENVFAIPGIGQLTVTSLLQKDYSVTQACILLLGLVYVVMNLVVDVVHSLIDPRVGESR</sequence>
<evidence type="ECO:0000256" key="6">
    <source>
        <dbReference type="ARBA" id="ARBA00023136"/>
    </source>
</evidence>
<name>A0ABN3IHJ1_9ACTN</name>
<evidence type="ECO:0000256" key="5">
    <source>
        <dbReference type="ARBA" id="ARBA00022989"/>
    </source>
</evidence>
<evidence type="ECO:0000313" key="9">
    <source>
        <dbReference type="EMBL" id="GAA2405077.1"/>
    </source>
</evidence>
<feature type="transmembrane region" description="Helical" evidence="7">
    <location>
        <begin position="162"/>
        <end position="185"/>
    </location>
</feature>
<evidence type="ECO:0000256" key="3">
    <source>
        <dbReference type="ARBA" id="ARBA00022475"/>
    </source>
</evidence>
<evidence type="ECO:0000256" key="2">
    <source>
        <dbReference type="ARBA" id="ARBA00022448"/>
    </source>
</evidence>
<dbReference type="PANTHER" id="PTHR43163:SF6">
    <property type="entry name" value="DIPEPTIDE TRANSPORT SYSTEM PERMEASE PROTEIN DPPB-RELATED"/>
    <property type="match status" value="1"/>
</dbReference>
<feature type="domain" description="ABC transmembrane type-1" evidence="8">
    <location>
        <begin position="122"/>
        <end position="331"/>
    </location>
</feature>
<dbReference type="PANTHER" id="PTHR43163">
    <property type="entry name" value="DIPEPTIDE TRANSPORT SYSTEM PERMEASE PROTEIN DPPB-RELATED"/>
    <property type="match status" value="1"/>
</dbReference>
<feature type="transmembrane region" description="Helical" evidence="7">
    <location>
        <begin position="205"/>
        <end position="224"/>
    </location>
</feature>
<reference evidence="9 10" key="1">
    <citation type="journal article" date="2019" name="Int. J. Syst. Evol. Microbiol.">
        <title>The Global Catalogue of Microorganisms (GCM) 10K type strain sequencing project: providing services to taxonomists for standard genome sequencing and annotation.</title>
        <authorList>
            <consortium name="The Broad Institute Genomics Platform"/>
            <consortium name="The Broad Institute Genome Sequencing Center for Infectious Disease"/>
            <person name="Wu L."/>
            <person name="Ma J."/>
        </authorList>
    </citation>
    <scope>NUCLEOTIDE SEQUENCE [LARGE SCALE GENOMIC DNA]</scope>
    <source>
        <strain evidence="9 10">JCM 3325</strain>
    </source>
</reference>
<dbReference type="EMBL" id="BAAARW010000003">
    <property type="protein sequence ID" value="GAA2405077.1"/>
    <property type="molecule type" value="Genomic_DNA"/>
</dbReference>
<dbReference type="InterPro" id="IPR035906">
    <property type="entry name" value="MetI-like_sf"/>
</dbReference>
<keyword evidence="2 7" id="KW-0813">Transport</keyword>
<evidence type="ECO:0000259" key="8">
    <source>
        <dbReference type="PROSITE" id="PS50928"/>
    </source>
</evidence>
<keyword evidence="10" id="KW-1185">Reference proteome</keyword>
<comment type="similarity">
    <text evidence="7">Belongs to the binding-protein-dependent transport system permease family.</text>
</comment>
<dbReference type="CDD" id="cd06261">
    <property type="entry name" value="TM_PBP2"/>
    <property type="match status" value="1"/>
</dbReference>
<dbReference type="Gene3D" id="1.10.3720.10">
    <property type="entry name" value="MetI-like"/>
    <property type="match status" value="1"/>
</dbReference>
<feature type="transmembrane region" description="Helical" evidence="7">
    <location>
        <begin position="128"/>
        <end position="150"/>
    </location>
</feature>
<protein>
    <submittedName>
        <fullName evidence="9">ABC transporter permease</fullName>
    </submittedName>
</protein>
<keyword evidence="5 7" id="KW-1133">Transmembrane helix</keyword>
<dbReference type="InterPro" id="IPR000515">
    <property type="entry name" value="MetI-like"/>
</dbReference>
<evidence type="ECO:0000256" key="7">
    <source>
        <dbReference type="RuleBase" id="RU363032"/>
    </source>
</evidence>
<dbReference type="Pfam" id="PF19300">
    <property type="entry name" value="BPD_transp_1_N"/>
    <property type="match status" value="1"/>
</dbReference>
<feature type="transmembrane region" description="Helical" evidence="7">
    <location>
        <begin position="36"/>
        <end position="57"/>
    </location>
</feature>
<dbReference type="Pfam" id="PF00528">
    <property type="entry name" value="BPD_transp_1"/>
    <property type="match status" value="1"/>
</dbReference>
<keyword evidence="6 7" id="KW-0472">Membrane</keyword>
<dbReference type="PROSITE" id="PS50928">
    <property type="entry name" value="ABC_TM1"/>
    <property type="match status" value="1"/>
</dbReference>
<keyword evidence="4 7" id="KW-0812">Transmembrane</keyword>
<evidence type="ECO:0000256" key="1">
    <source>
        <dbReference type="ARBA" id="ARBA00004651"/>
    </source>
</evidence>
<evidence type="ECO:0000256" key="4">
    <source>
        <dbReference type="ARBA" id="ARBA00022692"/>
    </source>
</evidence>
<proteinExistence type="inferred from homology"/>
<evidence type="ECO:0000313" key="10">
    <source>
        <dbReference type="Proteomes" id="UP001501231"/>
    </source>
</evidence>
<dbReference type="Proteomes" id="UP001501231">
    <property type="component" value="Unassembled WGS sequence"/>
</dbReference>